<dbReference type="InterPro" id="IPR049398">
    <property type="entry name" value="ETF-QO/FixC_UQ-bd"/>
</dbReference>
<dbReference type="InterPro" id="IPR007859">
    <property type="entry name" value="ETF-QO/FixX_C"/>
</dbReference>
<dbReference type="PROSITE" id="PS51379">
    <property type="entry name" value="4FE4S_FER_2"/>
    <property type="match status" value="1"/>
</dbReference>
<dbReference type="Pfam" id="PF05187">
    <property type="entry name" value="Fer4_ETF_QO"/>
    <property type="match status" value="1"/>
</dbReference>
<dbReference type="SUPFAM" id="SSF51905">
    <property type="entry name" value="FAD/NAD(P)-binding domain"/>
    <property type="match status" value="1"/>
</dbReference>
<comment type="function">
    <text evidence="2 12">Accepts electrons from ETF and reduces ubiquinone.</text>
</comment>
<dbReference type="SUPFAM" id="SSF54862">
    <property type="entry name" value="4Fe-4S ferredoxins"/>
    <property type="match status" value="1"/>
</dbReference>
<dbReference type="Pfam" id="PF21162">
    <property type="entry name" value="ETFQO_UQ-bd"/>
    <property type="match status" value="1"/>
</dbReference>
<keyword evidence="11 12" id="KW-0830">Ubiquinone</keyword>
<dbReference type="SUPFAM" id="SSF54373">
    <property type="entry name" value="FAD-linked reductases, C-terminal domain"/>
    <property type="match status" value="1"/>
</dbReference>
<dbReference type="EC" id="1.5.5.1" evidence="12"/>
<evidence type="ECO:0000313" key="15">
    <source>
        <dbReference type="Proteomes" id="UP000727654"/>
    </source>
</evidence>
<evidence type="ECO:0000256" key="7">
    <source>
        <dbReference type="ARBA" id="ARBA00022982"/>
    </source>
</evidence>
<keyword evidence="9 12" id="KW-0408">Iron</keyword>
<dbReference type="EMBL" id="CAJZAI010000004">
    <property type="protein sequence ID" value="CAG9172351.1"/>
    <property type="molecule type" value="Genomic_DNA"/>
</dbReference>
<reference evidence="14 15" key="1">
    <citation type="submission" date="2021-08" db="EMBL/GenBank/DDBJ databases">
        <authorList>
            <person name="Peeters C."/>
        </authorList>
    </citation>
    <scope>NUCLEOTIDE SEQUENCE [LARGE SCALE GENOMIC DNA]</scope>
    <source>
        <strain evidence="14 15">LMG 23992</strain>
    </source>
</reference>
<dbReference type="InterPro" id="IPR002938">
    <property type="entry name" value="FAD-bd"/>
</dbReference>
<comment type="caution">
    <text evidence="14">The sequence shown here is derived from an EMBL/GenBank/DDBJ whole genome shotgun (WGS) entry which is preliminary data.</text>
</comment>
<evidence type="ECO:0000256" key="4">
    <source>
        <dbReference type="ARBA" id="ARBA00022630"/>
    </source>
</evidence>
<keyword evidence="7 12" id="KW-0249">Electron transport</keyword>
<evidence type="ECO:0000256" key="9">
    <source>
        <dbReference type="ARBA" id="ARBA00023004"/>
    </source>
</evidence>
<protein>
    <recommendedName>
        <fullName evidence="12">Electron transfer flavoprotein-ubiquinone oxidoreductase</fullName>
        <shortName evidence="12">ETF-QO</shortName>
        <ecNumber evidence="12">1.5.5.1</ecNumber>
    </recommendedName>
</protein>
<evidence type="ECO:0000256" key="5">
    <source>
        <dbReference type="ARBA" id="ARBA00022723"/>
    </source>
</evidence>
<dbReference type="PRINTS" id="PR00420">
    <property type="entry name" value="RNGMNOXGNASE"/>
</dbReference>
<keyword evidence="6 12" id="KW-0274">FAD</keyword>
<dbReference type="Proteomes" id="UP000727654">
    <property type="component" value="Unassembled WGS sequence"/>
</dbReference>
<dbReference type="InterPro" id="IPR036188">
    <property type="entry name" value="FAD/NAD-bd_sf"/>
</dbReference>
<proteinExistence type="predicted"/>
<evidence type="ECO:0000256" key="6">
    <source>
        <dbReference type="ARBA" id="ARBA00022827"/>
    </source>
</evidence>
<comment type="catalytic activity">
    <reaction evidence="12">
        <text>a ubiquinone + reduced [electron-transfer flavoprotein] = a ubiquinol + oxidized [electron-transfer flavoprotein] + H(+)</text>
        <dbReference type="Rhea" id="RHEA:24052"/>
        <dbReference type="Rhea" id="RHEA-COMP:9565"/>
        <dbReference type="Rhea" id="RHEA-COMP:9566"/>
        <dbReference type="Rhea" id="RHEA-COMP:10685"/>
        <dbReference type="Rhea" id="RHEA-COMP:10686"/>
        <dbReference type="ChEBI" id="CHEBI:15378"/>
        <dbReference type="ChEBI" id="CHEBI:16389"/>
        <dbReference type="ChEBI" id="CHEBI:17976"/>
        <dbReference type="ChEBI" id="CHEBI:57692"/>
        <dbReference type="ChEBI" id="CHEBI:58307"/>
        <dbReference type="EC" id="1.5.5.1"/>
    </reaction>
</comment>
<name>A0ABM8WXU0_9BURK</name>
<evidence type="ECO:0000256" key="11">
    <source>
        <dbReference type="ARBA" id="ARBA00023075"/>
    </source>
</evidence>
<evidence type="ECO:0000256" key="12">
    <source>
        <dbReference type="RuleBase" id="RU366068"/>
    </source>
</evidence>
<comment type="cofactor">
    <cofactor evidence="12">
        <name>[4Fe-4S] cluster</name>
        <dbReference type="ChEBI" id="CHEBI:49883"/>
    </cofactor>
    <text evidence="12">Binds 1 [4Fe-4S] cluster.</text>
</comment>
<accession>A0ABM8WXU0</accession>
<evidence type="ECO:0000259" key="13">
    <source>
        <dbReference type="PROSITE" id="PS51379"/>
    </source>
</evidence>
<comment type="cofactor">
    <cofactor evidence="1 12">
        <name>FAD</name>
        <dbReference type="ChEBI" id="CHEBI:57692"/>
    </cofactor>
</comment>
<keyword evidence="3 12" id="KW-0813">Transport</keyword>
<keyword evidence="8 12" id="KW-0560">Oxidoreductase</keyword>
<keyword evidence="10 12" id="KW-0411">Iron-sulfur</keyword>
<dbReference type="Gene3D" id="3.30.9.90">
    <property type="match status" value="1"/>
</dbReference>
<dbReference type="InterPro" id="IPR040156">
    <property type="entry name" value="ETF-QO"/>
</dbReference>
<dbReference type="RefSeq" id="WP_224079822.1">
    <property type="nucleotide sequence ID" value="NZ_CAJZAI010000004.1"/>
</dbReference>
<feature type="domain" description="4Fe-4S ferredoxin-type" evidence="13">
    <location>
        <begin position="522"/>
        <end position="551"/>
    </location>
</feature>
<evidence type="ECO:0000313" key="14">
    <source>
        <dbReference type="EMBL" id="CAG9172351.1"/>
    </source>
</evidence>
<evidence type="ECO:0000256" key="3">
    <source>
        <dbReference type="ARBA" id="ARBA00022448"/>
    </source>
</evidence>
<sequence>MDQQQLLEQFGPREAMEYDVVIVGGGPAGLATAIRLKQLAQEKGNDVNVCVLEKGSEPGAHILSGAIMDPRALNELFPNWKELGAPLNQPVTEDKFLFLNETGSKGTPNALLPECFHNHGNYIVSLSNVTRWLGQQAEALGVEIFPGFPAAEVLYNDDGSVKGVATGNMGIGKEGEPTDNFQLGMELHAKYTIFAEGARGHLGKQLIAKFKLDAGKDPQSYGIGIKELWEIDPAKHQPGLVVHTAGWPLDPATYGGSFLYHMEDNKVAVGFVVGLDYTNPWLSPFEEFQRFKTHPEIRKFFEGGKRIGYGARAITAGGLLSLPKTVFPGGALVGCDAGYLNASRIKGSHAAIKTGMLAAEAAYDALQAGRQGDELTAYPAAFEQSWLYKELLQAKNFKQWFKKGRTTATLMTGIEQWLLPKLGIRNPPWTIHRTKPDHVYLKPAAECEKIVYPKPDGKLTFDRLSSVFISNTNHEENQPAHLTLKDASVPVNVNWEKFAGPESRYCPAGVYEFVQDETSGKERLQINAQNCVHCKTCDIKDPTQNIVWVTPEGGGGPNYVNM</sequence>
<dbReference type="PANTHER" id="PTHR10617:SF107">
    <property type="entry name" value="ELECTRON TRANSFER FLAVOPROTEIN-UBIQUINONE OXIDOREDUCTASE, MITOCHONDRIAL"/>
    <property type="match status" value="1"/>
</dbReference>
<evidence type="ECO:0000256" key="8">
    <source>
        <dbReference type="ARBA" id="ARBA00023002"/>
    </source>
</evidence>
<keyword evidence="5 12" id="KW-0479">Metal-binding</keyword>
<organism evidence="14 15">
    <name type="scientific">Cupriavidus laharis</name>
    <dbReference type="NCBI Taxonomy" id="151654"/>
    <lineage>
        <taxon>Bacteria</taxon>
        <taxon>Pseudomonadati</taxon>
        <taxon>Pseudomonadota</taxon>
        <taxon>Betaproteobacteria</taxon>
        <taxon>Burkholderiales</taxon>
        <taxon>Burkholderiaceae</taxon>
        <taxon>Cupriavidus</taxon>
    </lineage>
</organism>
<dbReference type="PANTHER" id="PTHR10617">
    <property type="entry name" value="ELECTRON TRANSFER FLAVOPROTEIN-UBIQUINONE OXIDOREDUCTASE"/>
    <property type="match status" value="1"/>
</dbReference>
<keyword evidence="4 12" id="KW-0285">Flavoprotein</keyword>
<keyword evidence="15" id="KW-1185">Reference proteome</keyword>
<dbReference type="Gene3D" id="3.30.70.20">
    <property type="match status" value="1"/>
</dbReference>
<dbReference type="Pfam" id="PF01494">
    <property type="entry name" value="FAD_binding_3"/>
    <property type="match status" value="1"/>
</dbReference>
<dbReference type="InterPro" id="IPR017896">
    <property type="entry name" value="4Fe4S_Fe-S-bd"/>
</dbReference>
<dbReference type="GO" id="GO:0004174">
    <property type="term" value="F:electron-transferring-flavoprotein dehydrogenase activity"/>
    <property type="evidence" value="ECO:0007669"/>
    <property type="project" value="UniProtKB-EC"/>
</dbReference>
<gene>
    <name evidence="14" type="ORF">LMG23992_02202</name>
</gene>
<dbReference type="Gene3D" id="3.50.50.60">
    <property type="entry name" value="FAD/NAD(P)-binding domain"/>
    <property type="match status" value="1"/>
</dbReference>
<evidence type="ECO:0000256" key="10">
    <source>
        <dbReference type="ARBA" id="ARBA00023014"/>
    </source>
</evidence>
<evidence type="ECO:0000256" key="1">
    <source>
        <dbReference type="ARBA" id="ARBA00001974"/>
    </source>
</evidence>
<evidence type="ECO:0000256" key="2">
    <source>
        <dbReference type="ARBA" id="ARBA00002819"/>
    </source>
</evidence>